<proteinExistence type="predicted"/>
<sequence>MYITILFSSYLIPLIPFFAYAIYFPLHYIVLNFKNHILLFYKEIK</sequence>
<dbReference type="Proteomes" id="UP000070646">
    <property type="component" value="Unassembled WGS sequence"/>
</dbReference>
<keyword evidence="1" id="KW-0472">Membrane</keyword>
<dbReference type="AlphaFoldDB" id="A0A133N745"/>
<evidence type="ECO:0000313" key="3">
    <source>
        <dbReference type="Proteomes" id="UP000070646"/>
    </source>
</evidence>
<accession>A0A133N745</accession>
<name>A0A133N745_CLOPF</name>
<evidence type="ECO:0000313" key="2">
    <source>
        <dbReference type="EMBL" id="KXA12130.1"/>
    </source>
</evidence>
<gene>
    <name evidence="2" type="ORF">HMPREF3222_01428</name>
</gene>
<reference evidence="2 3" key="1">
    <citation type="submission" date="2016-01" db="EMBL/GenBank/DDBJ databases">
        <authorList>
            <person name="Oliw E.H."/>
        </authorList>
    </citation>
    <scope>NUCLEOTIDE SEQUENCE [LARGE SCALE GENOMIC DNA]</scope>
    <source>
        <strain evidence="2 3">MJR7757A</strain>
    </source>
</reference>
<evidence type="ECO:0000256" key="1">
    <source>
        <dbReference type="SAM" id="Phobius"/>
    </source>
</evidence>
<dbReference type="EMBL" id="LRPU01000069">
    <property type="protein sequence ID" value="KXA12130.1"/>
    <property type="molecule type" value="Genomic_DNA"/>
</dbReference>
<feature type="transmembrane region" description="Helical" evidence="1">
    <location>
        <begin position="6"/>
        <end position="26"/>
    </location>
</feature>
<organism evidence="2 3">
    <name type="scientific">Clostridium perfringens</name>
    <dbReference type="NCBI Taxonomy" id="1502"/>
    <lineage>
        <taxon>Bacteria</taxon>
        <taxon>Bacillati</taxon>
        <taxon>Bacillota</taxon>
        <taxon>Clostridia</taxon>
        <taxon>Eubacteriales</taxon>
        <taxon>Clostridiaceae</taxon>
        <taxon>Clostridium</taxon>
    </lineage>
</organism>
<keyword evidence="1" id="KW-0812">Transmembrane</keyword>
<keyword evidence="1" id="KW-1133">Transmembrane helix</keyword>
<protein>
    <submittedName>
        <fullName evidence="2">Uncharacterized protein</fullName>
    </submittedName>
</protein>
<comment type="caution">
    <text evidence="2">The sequence shown here is derived from an EMBL/GenBank/DDBJ whole genome shotgun (WGS) entry which is preliminary data.</text>
</comment>